<accession>A0ABV5YT82</accession>
<dbReference type="InterPro" id="IPR027417">
    <property type="entry name" value="P-loop_NTPase"/>
</dbReference>
<gene>
    <name evidence="1" type="ORF">ACFFNX_39250</name>
</gene>
<dbReference type="EMBL" id="JBHLZP010000480">
    <property type="protein sequence ID" value="MFB9838220.1"/>
    <property type="molecule type" value="Genomic_DNA"/>
</dbReference>
<reference evidence="1 2" key="1">
    <citation type="submission" date="2024-09" db="EMBL/GenBank/DDBJ databases">
        <authorList>
            <person name="Sun Q."/>
            <person name="Mori K."/>
        </authorList>
    </citation>
    <scope>NUCLEOTIDE SEQUENCE [LARGE SCALE GENOMIC DNA]</scope>
    <source>
        <strain evidence="1 2">TBRC 0563</strain>
    </source>
</reference>
<dbReference type="Gene3D" id="3.40.50.300">
    <property type="entry name" value="P-loop containing nucleotide triphosphate hydrolases"/>
    <property type="match status" value="1"/>
</dbReference>
<evidence type="ECO:0000313" key="1">
    <source>
        <dbReference type="EMBL" id="MFB9838220.1"/>
    </source>
</evidence>
<organism evidence="1 2">
    <name type="scientific">Actinoallomurus acaciae</name>
    <dbReference type="NCBI Taxonomy" id="502577"/>
    <lineage>
        <taxon>Bacteria</taxon>
        <taxon>Bacillati</taxon>
        <taxon>Actinomycetota</taxon>
        <taxon>Actinomycetes</taxon>
        <taxon>Streptosporangiales</taxon>
        <taxon>Thermomonosporaceae</taxon>
        <taxon>Actinoallomurus</taxon>
    </lineage>
</organism>
<dbReference type="Pfam" id="PF13469">
    <property type="entry name" value="Sulfotransfer_3"/>
    <property type="match status" value="1"/>
</dbReference>
<evidence type="ECO:0000313" key="2">
    <source>
        <dbReference type="Proteomes" id="UP001589627"/>
    </source>
</evidence>
<keyword evidence="1" id="KW-0808">Transferase</keyword>
<dbReference type="SUPFAM" id="SSF52540">
    <property type="entry name" value="P-loop containing nucleoside triphosphate hydrolases"/>
    <property type="match status" value="1"/>
</dbReference>
<name>A0ABV5YT82_9ACTN</name>
<dbReference type="GO" id="GO:0016740">
    <property type="term" value="F:transferase activity"/>
    <property type="evidence" value="ECO:0007669"/>
    <property type="project" value="UniProtKB-KW"/>
</dbReference>
<protein>
    <submittedName>
        <fullName evidence="1">Sulfotransferase</fullName>
        <ecNumber evidence="1">2.8.2.-</ecNumber>
    </submittedName>
</protein>
<comment type="caution">
    <text evidence="1">The sequence shown here is derived from an EMBL/GenBank/DDBJ whole genome shotgun (WGS) entry which is preliminary data.</text>
</comment>
<dbReference type="EC" id="2.8.2.-" evidence="1"/>
<dbReference type="Proteomes" id="UP001589627">
    <property type="component" value="Unassembled WGS sequence"/>
</dbReference>
<sequence length="304" mass="33713">MTFDPVRESDGAGAEPVFLLAPARSYSTVTVALLSGHPDVYGFPETLVFTAATVGELVGERAEWAGFPLRLSGLWRAVADLHEGSQDDDAVARALAWLADHTEWPTTRLMDHLIGLARPRVSLEKSPDTSSDDATLARCMAAYPRARFLHLVRHPVTTQRSLHEHWRPAGRFRSDQALAAAAAAFWHSSHRRIIDALAPLPAGRWMRVRAEDLLTEPRVWLPRILAWLKLDDDPQIIDRMLLTENWRFAGTGRSGALLGGDPKFLRSPALRPISAPGPIVFDPSWGLHDEMCDRMTALAHSLGY</sequence>
<keyword evidence="2" id="KW-1185">Reference proteome</keyword>
<proteinExistence type="predicted"/>
<dbReference type="RefSeq" id="WP_378211237.1">
    <property type="nucleotide sequence ID" value="NZ_JBHLZP010000480.1"/>
</dbReference>